<dbReference type="InterPro" id="IPR025241">
    <property type="entry name" value="DUF4190"/>
</dbReference>
<feature type="transmembrane region" description="Helical" evidence="2">
    <location>
        <begin position="74"/>
        <end position="102"/>
    </location>
</feature>
<comment type="caution">
    <text evidence="5">The sequence shown here is derived from an EMBL/GenBank/DDBJ whole genome shotgun (WGS) entry which is preliminary data.</text>
</comment>
<evidence type="ECO:0000256" key="2">
    <source>
        <dbReference type="SAM" id="Phobius"/>
    </source>
</evidence>
<name>A0A2A7N328_MYCAG</name>
<evidence type="ECO:0000313" key="4">
    <source>
        <dbReference type="EMBL" id="GFG54657.1"/>
    </source>
</evidence>
<reference evidence="4" key="3">
    <citation type="submission" date="2020-02" db="EMBL/GenBank/DDBJ databases">
        <authorList>
            <person name="Matsumoto Y."/>
            <person name="Motooka D."/>
            <person name="Nakamura S."/>
        </authorList>
    </citation>
    <scope>NUCLEOTIDE SEQUENCE</scope>
    <source>
        <strain evidence="4">JCM 6377</strain>
    </source>
</reference>
<organism evidence="5 6">
    <name type="scientific">Mycolicibacterium agri</name>
    <name type="common">Mycobacterium agri</name>
    <dbReference type="NCBI Taxonomy" id="36811"/>
    <lineage>
        <taxon>Bacteria</taxon>
        <taxon>Bacillati</taxon>
        <taxon>Actinomycetota</taxon>
        <taxon>Actinomycetes</taxon>
        <taxon>Mycobacteriales</taxon>
        <taxon>Mycobacteriaceae</taxon>
        <taxon>Mycolicibacterium</taxon>
    </lineage>
</organism>
<dbReference type="Proteomes" id="UP000465302">
    <property type="component" value="Unassembled WGS sequence"/>
</dbReference>
<keyword evidence="2" id="KW-0472">Membrane</keyword>
<dbReference type="EMBL" id="BLKS01000002">
    <property type="protein sequence ID" value="GFG54657.1"/>
    <property type="molecule type" value="Genomic_DNA"/>
</dbReference>
<keyword evidence="2" id="KW-0812">Transmembrane</keyword>
<dbReference type="AlphaFoldDB" id="A0A2A7N328"/>
<dbReference type="EMBL" id="PDCP01000023">
    <property type="protein sequence ID" value="PEG37921.1"/>
    <property type="molecule type" value="Genomic_DNA"/>
</dbReference>
<evidence type="ECO:0000259" key="3">
    <source>
        <dbReference type="Pfam" id="PF13828"/>
    </source>
</evidence>
<feature type="transmembrane region" description="Helical" evidence="2">
    <location>
        <begin position="114"/>
        <end position="143"/>
    </location>
</feature>
<evidence type="ECO:0000313" key="7">
    <source>
        <dbReference type="Proteomes" id="UP000465302"/>
    </source>
</evidence>
<feature type="region of interest" description="Disordered" evidence="1">
    <location>
        <begin position="1"/>
        <end position="32"/>
    </location>
</feature>
<accession>A0A2A7N328</accession>
<evidence type="ECO:0000313" key="5">
    <source>
        <dbReference type="EMBL" id="PEG37921.1"/>
    </source>
</evidence>
<feature type="domain" description="DUF4190" evidence="3">
    <location>
        <begin position="74"/>
        <end position="134"/>
    </location>
</feature>
<gene>
    <name evidence="5" type="ORF">CQY20_14475</name>
    <name evidence="4" type="ORF">MAGR_60980</name>
</gene>
<dbReference type="RefSeq" id="WP_097940781.1">
    <property type="nucleotide sequence ID" value="NZ_BLKS01000002.1"/>
</dbReference>
<reference evidence="4 7" key="2">
    <citation type="journal article" date="2019" name="Emerg. Microbes Infect.">
        <title>Comprehensive subspecies identification of 175 nontuberculous mycobacteria species based on 7547 genomic profiles.</title>
        <authorList>
            <person name="Matsumoto Y."/>
            <person name="Kinjo T."/>
            <person name="Motooka D."/>
            <person name="Nabeya D."/>
            <person name="Jung N."/>
            <person name="Uechi K."/>
            <person name="Horii T."/>
            <person name="Iida T."/>
            <person name="Fujita J."/>
            <person name="Nakamura S."/>
        </authorList>
    </citation>
    <scope>NUCLEOTIDE SEQUENCE [LARGE SCALE GENOMIC DNA]</scope>
    <source>
        <strain evidence="4 7">JCM 6377</strain>
    </source>
</reference>
<keyword evidence="2" id="KW-1133">Transmembrane helix</keyword>
<dbReference type="Proteomes" id="UP000220914">
    <property type="component" value="Unassembled WGS sequence"/>
</dbReference>
<protein>
    <submittedName>
        <fullName evidence="4">Membrane protein</fullName>
    </submittedName>
</protein>
<sequence>MTSPPEQPFGGREFPRLEDLPSQADPAAPVDYPTNYPPLPPPVYPGYPGYAGYSGYPGYAPYGQIKPPGTNGKAVAALVTALVGFACCGLSSIAGLILGVIAMRECRRTGQEGYGLALAGAIVGGLVTVFWALYLLVIVGLYATGAQ</sequence>
<dbReference type="OrthoDB" id="4462868at2"/>
<keyword evidence="6" id="KW-1185">Reference proteome</keyword>
<dbReference type="Pfam" id="PF13828">
    <property type="entry name" value="DUF4190"/>
    <property type="match status" value="1"/>
</dbReference>
<proteinExistence type="predicted"/>
<evidence type="ECO:0000313" key="6">
    <source>
        <dbReference type="Proteomes" id="UP000220914"/>
    </source>
</evidence>
<reference evidence="5 6" key="1">
    <citation type="submission" date="2017-10" db="EMBL/GenBank/DDBJ databases">
        <title>The new phylogeny of genus Mycobacterium.</title>
        <authorList>
            <person name="Tortoli E."/>
            <person name="Trovato A."/>
            <person name="Cirillo D.M."/>
        </authorList>
    </citation>
    <scope>NUCLEOTIDE SEQUENCE [LARGE SCALE GENOMIC DNA]</scope>
    <source>
        <strain evidence="5 6">CCUG37673</strain>
    </source>
</reference>
<evidence type="ECO:0000256" key="1">
    <source>
        <dbReference type="SAM" id="MobiDB-lite"/>
    </source>
</evidence>